<evidence type="ECO:0000313" key="1">
    <source>
        <dbReference type="EMBL" id="KAF8404641.1"/>
    </source>
</evidence>
<sequence length="80" mass="8896">MKFSSQAQNLLSETSSSTEGFLLFKKNEGFHRKSDACDVMVSAFSRFAFTTLSDKPRNAIEASSYDYSASIEARILLFPA</sequence>
<organism evidence="1 2">
    <name type="scientific">Tetracentron sinense</name>
    <name type="common">Spur-leaf</name>
    <dbReference type="NCBI Taxonomy" id="13715"/>
    <lineage>
        <taxon>Eukaryota</taxon>
        <taxon>Viridiplantae</taxon>
        <taxon>Streptophyta</taxon>
        <taxon>Embryophyta</taxon>
        <taxon>Tracheophyta</taxon>
        <taxon>Spermatophyta</taxon>
        <taxon>Magnoliopsida</taxon>
        <taxon>Trochodendrales</taxon>
        <taxon>Trochodendraceae</taxon>
        <taxon>Tetracentron</taxon>
    </lineage>
</organism>
<keyword evidence="2" id="KW-1185">Reference proteome</keyword>
<dbReference type="Proteomes" id="UP000655225">
    <property type="component" value="Unassembled WGS sequence"/>
</dbReference>
<reference evidence="1 2" key="1">
    <citation type="submission" date="2020-04" db="EMBL/GenBank/DDBJ databases">
        <title>Plant Genome Project.</title>
        <authorList>
            <person name="Zhang R.-G."/>
        </authorList>
    </citation>
    <scope>NUCLEOTIDE SEQUENCE [LARGE SCALE GENOMIC DNA]</scope>
    <source>
        <strain evidence="1">YNK0</strain>
        <tissue evidence="1">Leaf</tissue>
    </source>
</reference>
<protein>
    <submittedName>
        <fullName evidence="1">Uncharacterized protein</fullName>
    </submittedName>
</protein>
<dbReference type="EMBL" id="JABCRI010000006">
    <property type="protein sequence ID" value="KAF8404641.1"/>
    <property type="molecule type" value="Genomic_DNA"/>
</dbReference>
<comment type="caution">
    <text evidence="1">The sequence shown here is derived from an EMBL/GenBank/DDBJ whole genome shotgun (WGS) entry which is preliminary data.</text>
</comment>
<evidence type="ECO:0000313" key="2">
    <source>
        <dbReference type="Proteomes" id="UP000655225"/>
    </source>
</evidence>
<proteinExistence type="predicted"/>
<dbReference type="AlphaFoldDB" id="A0A835DIG9"/>
<name>A0A835DIG9_TETSI</name>
<accession>A0A835DIG9</accession>
<gene>
    <name evidence="1" type="ORF">HHK36_009529</name>
</gene>